<evidence type="ECO:0000256" key="1">
    <source>
        <dbReference type="SAM" id="Phobius"/>
    </source>
</evidence>
<accession>A0AAE1SAD4</accession>
<evidence type="ECO:0000313" key="2">
    <source>
        <dbReference type="EMBL" id="KAK4366049.1"/>
    </source>
</evidence>
<keyword evidence="1" id="KW-1133">Transmembrane helix</keyword>
<organism evidence="2 3">
    <name type="scientific">Anisodus tanguticus</name>
    <dbReference type="NCBI Taxonomy" id="243964"/>
    <lineage>
        <taxon>Eukaryota</taxon>
        <taxon>Viridiplantae</taxon>
        <taxon>Streptophyta</taxon>
        <taxon>Embryophyta</taxon>
        <taxon>Tracheophyta</taxon>
        <taxon>Spermatophyta</taxon>
        <taxon>Magnoliopsida</taxon>
        <taxon>eudicotyledons</taxon>
        <taxon>Gunneridae</taxon>
        <taxon>Pentapetalae</taxon>
        <taxon>asterids</taxon>
        <taxon>lamiids</taxon>
        <taxon>Solanales</taxon>
        <taxon>Solanaceae</taxon>
        <taxon>Solanoideae</taxon>
        <taxon>Hyoscyameae</taxon>
        <taxon>Anisodus</taxon>
    </lineage>
</organism>
<keyword evidence="1" id="KW-0812">Transmembrane</keyword>
<evidence type="ECO:0000313" key="3">
    <source>
        <dbReference type="Proteomes" id="UP001291623"/>
    </source>
</evidence>
<dbReference type="Proteomes" id="UP001291623">
    <property type="component" value="Unassembled WGS sequence"/>
</dbReference>
<dbReference type="EMBL" id="JAVYJV010000007">
    <property type="protein sequence ID" value="KAK4366049.1"/>
    <property type="molecule type" value="Genomic_DNA"/>
</dbReference>
<dbReference type="AlphaFoldDB" id="A0AAE1SAD4"/>
<protein>
    <submittedName>
        <fullName evidence="2">Uncharacterized protein</fullName>
    </submittedName>
</protein>
<comment type="caution">
    <text evidence="2">The sequence shown here is derived from an EMBL/GenBank/DDBJ whole genome shotgun (WGS) entry which is preliminary data.</text>
</comment>
<keyword evidence="3" id="KW-1185">Reference proteome</keyword>
<keyword evidence="1" id="KW-0472">Membrane</keyword>
<feature type="transmembrane region" description="Helical" evidence="1">
    <location>
        <begin position="20"/>
        <end position="37"/>
    </location>
</feature>
<name>A0AAE1SAD4_9SOLA</name>
<reference evidence="2" key="1">
    <citation type="submission" date="2023-12" db="EMBL/GenBank/DDBJ databases">
        <title>Genome assembly of Anisodus tanguticus.</title>
        <authorList>
            <person name="Wang Y.-J."/>
        </authorList>
    </citation>
    <scope>NUCLEOTIDE SEQUENCE</scope>
    <source>
        <strain evidence="2">KB-2021</strain>
        <tissue evidence="2">Leaf</tissue>
    </source>
</reference>
<proteinExistence type="predicted"/>
<sequence>MALMRSLSIDYSEYYDSSDVIIDVFFCSALLAIYDYIMVNSAAIQRSIEDVLKEYKFIDQILDYVTGDHLQSFGMSWVGELMFCGVVAGPLGLRSTLYNGGQKRGKKGRAKSFRCS</sequence>
<gene>
    <name evidence="2" type="ORF">RND71_013929</name>
</gene>